<reference evidence="15 16" key="1">
    <citation type="submission" date="2021-03" db="EMBL/GenBank/DDBJ databases">
        <title>Genomic Encyclopedia of Type Strains, Phase IV (KMG-IV): sequencing the most valuable type-strain genomes for metagenomic binning, comparative biology and taxonomic classification.</title>
        <authorList>
            <person name="Goeker M."/>
        </authorList>
    </citation>
    <scope>NUCLEOTIDE SEQUENCE [LARGE SCALE GENOMIC DNA]</scope>
    <source>
        <strain evidence="15 16">DSM 23491</strain>
    </source>
</reference>
<dbReference type="Pfam" id="PF02743">
    <property type="entry name" value="dCache_1"/>
    <property type="match status" value="1"/>
</dbReference>
<dbReference type="SUPFAM" id="SSF103190">
    <property type="entry name" value="Sensory domain-like"/>
    <property type="match status" value="1"/>
</dbReference>
<dbReference type="EMBL" id="JAGGKP010000004">
    <property type="protein sequence ID" value="MBP1937237.1"/>
    <property type="molecule type" value="Genomic_DNA"/>
</dbReference>
<dbReference type="InterPro" id="IPR029151">
    <property type="entry name" value="Sensor-like_sf"/>
</dbReference>
<evidence type="ECO:0000256" key="1">
    <source>
        <dbReference type="ARBA" id="ARBA00004429"/>
    </source>
</evidence>
<feature type="transmembrane region" description="Helical" evidence="12">
    <location>
        <begin position="281"/>
        <end position="304"/>
    </location>
</feature>
<dbReference type="CDD" id="cd18773">
    <property type="entry name" value="PDC1_HK_sensor"/>
    <property type="match status" value="1"/>
</dbReference>
<feature type="domain" description="Methyl-accepting transducer" evidence="13">
    <location>
        <begin position="376"/>
        <end position="612"/>
    </location>
</feature>
<dbReference type="PRINTS" id="PR00260">
    <property type="entry name" value="CHEMTRNSDUCR"/>
</dbReference>
<comment type="subcellular location">
    <subcellularLocation>
        <location evidence="1">Cell inner membrane</location>
        <topology evidence="1">Multi-pass membrane protein</topology>
    </subcellularLocation>
</comment>
<dbReference type="SMART" id="SM00319">
    <property type="entry name" value="TarH"/>
    <property type="match status" value="1"/>
</dbReference>
<keyword evidence="4" id="KW-0145">Chemotaxis</keyword>
<comment type="caution">
    <text evidence="15">The sequence shown here is derived from an EMBL/GenBank/DDBJ whole genome shotgun (WGS) entry which is preliminary data.</text>
</comment>
<protein>
    <submittedName>
        <fullName evidence="15">Methyl-accepting chemotaxis protein</fullName>
    </submittedName>
</protein>
<evidence type="ECO:0000259" key="14">
    <source>
        <dbReference type="PROSITE" id="PS50885"/>
    </source>
</evidence>
<keyword evidence="7 12" id="KW-1133">Transmembrane helix</keyword>
<keyword evidence="16" id="KW-1185">Reference proteome</keyword>
<dbReference type="PROSITE" id="PS50111">
    <property type="entry name" value="CHEMOTAXIS_TRANSDUC_2"/>
    <property type="match status" value="1"/>
</dbReference>
<evidence type="ECO:0000313" key="15">
    <source>
        <dbReference type="EMBL" id="MBP1937237.1"/>
    </source>
</evidence>
<organism evidence="15 16">
    <name type="scientific">Paenibacillus sediminis</name>
    <dbReference type="NCBI Taxonomy" id="664909"/>
    <lineage>
        <taxon>Bacteria</taxon>
        <taxon>Bacillati</taxon>
        <taxon>Bacillota</taxon>
        <taxon>Bacilli</taxon>
        <taxon>Bacillales</taxon>
        <taxon>Paenibacillaceae</taxon>
        <taxon>Paenibacillus</taxon>
    </lineage>
</organism>
<proteinExistence type="inferred from homology"/>
<keyword evidence="3" id="KW-0488">Methylation</keyword>
<dbReference type="SUPFAM" id="SSF58104">
    <property type="entry name" value="Methyl-accepting chemotaxis protein (MCP) signaling domain"/>
    <property type="match status" value="1"/>
</dbReference>
<name>A0ABS4H4Q8_9BACL</name>
<evidence type="ECO:0000256" key="12">
    <source>
        <dbReference type="SAM" id="Phobius"/>
    </source>
</evidence>
<evidence type="ECO:0000256" key="3">
    <source>
        <dbReference type="ARBA" id="ARBA00022481"/>
    </source>
</evidence>
<keyword evidence="8 12" id="KW-0472">Membrane</keyword>
<dbReference type="RefSeq" id="WP_209849262.1">
    <property type="nucleotide sequence ID" value="NZ_CBCRVE010000008.1"/>
</dbReference>
<dbReference type="InterPro" id="IPR003660">
    <property type="entry name" value="HAMP_dom"/>
</dbReference>
<keyword evidence="5" id="KW-0997">Cell inner membrane</keyword>
<evidence type="ECO:0000256" key="4">
    <source>
        <dbReference type="ARBA" id="ARBA00022500"/>
    </source>
</evidence>
<gene>
    <name evidence="15" type="ORF">J2Z20_002130</name>
</gene>
<evidence type="ECO:0000313" key="16">
    <source>
        <dbReference type="Proteomes" id="UP001519273"/>
    </source>
</evidence>
<dbReference type="InterPro" id="IPR003122">
    <property type="entry name" value="Tar_rcpt_lig-bd"/>
</dbReference>
<dbReference type="CDD" id="cd06225">
    <property type="entry name" value="HAMP"/>
    <property type="match status" value="1"/>
</dbReference>
<dbReference type="Proteomes" id="UP001519273">
    <property type="component" value="Unassembled WGS sequence"/>
</dbReference>
<evidence type="ECO:0000256" key="7">
    <source>
        <dbReference type="ARBA" id="ARBA00022989"/>
    </source>
</evidence>
<evidence type="ECO:0000256" key="8">
    <source>
        <dbReference type="ARBA" id="ARBA00023136"/>
    </source>
</evidence>
<dbReference type="PANTHER" id="PTHR32089:SF114">
    <property type="entry name" value="METHYL-ACCEPTING CHEMOTAXIS PROTEIN MCPB"/>
    <property type="match status" value="1"/>
</dbReference>
<sequence length="662" mass="72242">MNKVKPFFRFKGMTIRKRLIISFVLMLWVPSLLIGYSSYHSSKNEIEKQLMLSASENVKLLNSQINSQLQMVVNGLNSFSTTINSASYEDANMGMLEHDFSQFTRLQNEVTSIYAAADNGTMIRFPNVERSKDSDPRQAPWYKQAMDNKGKVMVTEPYINSATGDTIITLAKAASDGSGVIGIDYSLKTITNLTNKVAIGSKGYATIIDMHKKYVTHPDQKTGTEIKDNWVDQLYQSKEGVLDYQLDGKAKKMSFVTNELTGWKIAGTMYSSEVFEATSSILINTLIVMFISILIGSFVIYGVIKSILRPLRILSENAEVISSGDLTQRIAIESNDEISRLGRSFNQMVESLHAVITNVKISTEQVSSASEQLVASAVQTSQVTDQVSLAIQHIASGAEDQTSRIEGNAKALEETLQGVLHISQGSTSVSQLSSGIAVKAQEGSEFMGNNLKQMEFIHESVVQSNEMMKSLSERSKEIENILDVIKEIAEQTNLLSLNASIEAARAGEHGRGFAVVANEVKKLAEQSNVSAAQISALIRSVQQETKSSVQLMEQVTSNVEDGVSISKGAADKFNEIMSSMRQIASRVGGVTGTMQQITASIQEVSSSANEISSIARENAAVSEEVAASSEEQLASMEEVTASARSLSKISEELQSLVNKFKV</sequence>
<evidence type="ECO:0000256" key="10">
    <source>
        <dbReference type="ARBA" id="ARBA00029447"/>
    </source>
</evidence>
<dbReference type="InterPro" id="IPR004089">
    <property type="entry name" value="MCPsignal_dom"/>
</dbReference>
<dbReference type="SMART" id="SM00283">
    <property type="entry name" value="MA"/>
    <property type="match status" value="1"/>
</dbReference>
<keyword evidence="9 11" id="KW-0807">Transducer</keyword>
<dbReference type="PANTHER" id="PTHR32089">
    <property type="entry name" value="METHYL-ACCEPTING CHEMOTAXIS PROTEIN MCPB"/>
    <property type="match status" value="1"/>
</dbReference>
<evidence type="ECO:0000256" key="5">
    <source>
        <dbReference type="ARBA" id="ARBA00022519"/>
    </source>
</evidence>
<dbReference type="SMART" id="SM00304">
    <property type="entry name" value="HAMP"/>
    <property type="match status" value="1"/>
</dbReference>
<keyword evidence="6 12" id="KW-0812">Transmembrane</keyword>
<dbReference type="Pfam" id="PF00672">
    <property type="entry name" value="HAMP"/>
    <property type="match status" value="1"/>
</dbReference>
<evidence type="ECO:0000256" key="2">
    <source>
        <dbReference type="ARBA" id="ARBA00022475"/>
    </source>
</evidence>
<keyword evidence="2" id="KW-1003">Cell membrane</keyword>
<evidence type="ECO:0000256" key="9">
    <source>
        <dbReference type="ARBA" id="ARBA00023224"/>
    </source>
</evidence>
<feature type="domain" description="HAMP" evidence="14">
    <location>
        <begin position="305"/>
        <end position="357"/>
    </location>
</feature>
<dbReference type="PROSITE" id="PS50885">
    <property type="entry name" value="HAMP"/>
    <property type="match status" value="1"/>
</dbReference>
<dbReference type="Gene3D" id="3.30.450.20">
    <property type="entry name" value="PAS domain"/>
    <property type="match status" value="2"/>
</dbReference>
<dbReference type="InterPro" id="IPR033479">
    <property type="entry name" value="dCache_1"/>
</dbReference>
<evidence type="ECO:0000256" key="11">
    <source>
        <dbReference type="PROSITE-ProRule" id="PRU00284"/>
    </source>
</evidence>
<dbReference type="InterPro" id="IPR004090">
    <property type="entry name" value="Chemotax_Me-accpt_rcpt"/>
</dbReference>
<dbReference type="CDD" id="cd12912">
    <property type="entry name" value="PDC2_MCP_like"/>
    <property type="match status" value="1"/>
</dbReference>
<evidence type="ECO:0000256" key="6">
    <source>
        <dbReference type="ARBA" id="ARBA00022692"/>
    </source>
</evidence>
<dbReference type="Gene3D" id="1.10.287.950">
    <property type="entry name" value="Methyl-accepting chemotaxis protein"/>
    <property type="match status" value="1"/>
</dbReference>
<evidence type="ECO:0000259" key="13">
    <source>
        <dbReference type="PROSITE" id="PS50111"/>
    </source>
</evidence>
<dbReference type="Pfam" id="PF00015">
    <property type="entry name" value="MCPsignal"/>
    <property type="match status" value="1"/>
</dbReference>
<dbReference type="CDD" id="cd11386">
    <property type="entry name" value="MCP_signal"/>
    <property type="match status" value="1"/>
</dbReference>
<accession>A0ABS4H4Q8</accession>
<comment type="similarity">
    <text evidence="10">Belongs to the methyl-accepting chemotaxis (MCP) protein family.</text>
</comment>